<accession>A0A0C2YWT3</accession>
<dbReference type="PROSITE" id="PS50181">
    <property type="entry name" value="FBOX"/>
    <property type="match status" value="1"/>
</dbReference>
<dbReference type="InterPro" id="IPR001810">
    <property type="entry name" value="F-box_dom"/>
</dbReference>
<dbReference type="SMART" id="SM00256">
    <property type="entry name" value="FBOX"/>
    <property type="match status" value="1"/>
</dbReference>
<evidence type="ECO:0000313" key="2">
    <source>
        <dbReference type="EMBL" id="KIM45462.1"/>
    </source>
</evidence>
<dbReference type="EMBL" id="KN831772">
    <property type="protein sequence ID" value="KIM45462.1"/>
    <property type="molecule type" value="Genomic_DNA"/>
</dbReference>
<sequence length="123" mass="14315">MGVSTDRFTDIPNEITLHIFAYLDLRGLIAVRGVSRTWRAFIPHTECSPIRKKVLSFYDTLIASPLFLRTRHGCSKTSNPHSILLQQYPFLPDEFRLWILDWPEKVVIGGPWAGMPRKRYQDE</sequence>
<gene>
    <name evidence="2" type="ORF">M413DRAFT_442130</name>
</gene>
<evidence type="ECO:0000313" key="3">
    <source>
        <dbReference type="Proteomes" id="UP000053424"/>
    </source>
</evidence>
<dbReference type="SUPFAM" id="SSF81383">
    <property type="entry name" value="F-box domain"/>
    <property type="match status" value="1"/>
</dbReference>
<name>A0A0C2YWT3_HEBCY</name>
<proteinExistence type="predicted"/>
<dbReference type="AlphaFoldDB" id="A0A0C2YWT3"/>
<dbReference type="Gene3D" id="1.20.1280.50">
    <property type="match status" value="1"/>
</dbReference>
<keyword evidence="3" id="KW-1185">Reference proteome</keyword>
<protein>
    <recommendedName>
        <fullName evidence="1">F-box domain-containing protein</fullName>
    </recommendedName>
</protein>
<feature type="domain" description="F-box" evidence="1">
    <location>
        <begin position="5"/>
        <end position="54"/>
    </location>
</feature>
<dbReference type="HOGENOM" id="CLU_2015556_0_0_1"/>
<dbReference type="InterPro" id="IPR036047">
    <property type="entry name" value="F-box-like_dom_sf"/>
</dbReference>
<dbReference type="Proteomes" id="UP000053424">
    <property type="component" value="Unassembled WGS sequence"/>
</dbReference>
<organism evidence="2 3">
    <name type="scientific">Hebeloma cylindrosporum</name>
    <dbReference type="NCBI Taxonomy" id="76867"/>
    <lineage>
        <taxon>Eukaryota</taxon>
        <taxon>Fungi</taxon>
        <taxon>Dikarya</taxon>
        <taxon>Basidiomycota</taxon>
        <taxon>Agaricomycotina</taxon>
        <taxon>Agaricomycetes</taxon>
        <taxon>Agaricomycetidae</taxon>
        <taxon>Agaricales</taxon>
        <taxon>Agaricineae</taxon>
        <taxon>Hymenogastraceae</taxon>
        <taxon>Hebeloma</taxon>
    </lineage>
</organism>
<dbReference type="OrthoDB" id="2788844at2759"/>
<evidence type="ECO:0000259" key="1">
    <source>
        <dbReference type="PROSITE" id="PS50181"/>
    </source>
</evidence>
<reference evidence="3" key="2">
    <citation type="submission" date="2015-01" db="EMBL/GenBank/DDBJ databases">
        <title>Evolutionary Origins and Diversification of the Mycorrhizal Mutualists.</title>
        <authorList>
            <consortium name="DOE Joint Genome Institute"/>
            <consortium name="Mycorrhizal Genomics Consortium"/>
            <person name="Kohler A."/>
            <person name="Kuo A."/>
            <person name="Nagy L.G."/>
            <person name="Floudas D."/>
            <person name="Copeland A."/>
            <person name="Barry K.W."/>
            <person name="Cichocki N."/>
            <person name="Veneault-Fourrey C."/>
            <person name="LaButti K."/>
            <person name="Lindquist E.A."/>
            <person name="Lipzen A."/>
            <person name="Lundell T."/>
            <person name="Morin E."/>
            <person name="Murat C."/>
            <person name="Riley R."/>
            <person name="Ohm R."/>
            <person name="Sun H."/>
            <person name="Tunlid A."/>
            <person name="Henrissat B."/>
            <person name="Grigoriev I.V."/>
            <person name="Hibbett D.S."/>
            <person name="Martin F."/>
        </authorList>
    </citation>
    <scope>NUCLEOTIDE SEQUENCE [LARGE SCALE GENOMIC DNA]</scope>
    <source>
        <strain evidence="3">h7</strain>
    </source>
</reference>
<dbReference type="Pfam" id="PF12937">
    <property type="entry name" value="F-box-like"/>
    <property type="match status" value="1"/>
</dbReference>
<reference evidence="2 3" key="1">
    <citation type="submission" date="2014-04" db="EMBL/GenBank/DDBJ databases">
        <authorList>
            <consortium name="DOE Joint Genome Institute"/>
            <person name="Kuo A."/>
            <person name="Gay G."/>
            <person name="Dore J."/>
            <person name="Kohler A."/>
            <person name="Nagy L.G."/>
            <person name="Floudas D."/>
            <person name="Copeland A."/>
            <person name="Barry K.W."/>
            <person name="Cichocki N."/>
            <person name="Veneault-Fourrey C."/>
            <person name="LaButti K."/>
            <person name="Lindquist E.A."/>
            <person name="Lipzen A."/>
            <person name="Lundell T."/>
            <person name="Morin E."/>
            <person name="Murat C."/>
            <person name="Sun H."/>
            <person name="Tunlid A."/>
            <person name="Henrissat B."/>
            <person name="Grigoriev I.V."/>
            <person name="Hibbett D.S."/>
            <person name="Martin F."/>
            <person name="Nordberg H.P."/>
            <person name="Cantor M.N."/>
            <person name="Hua S.X."/>
        </authorList>
    </citation>
    <scope>NUCLEOTIDE SEQUENCE [LARGE SCALE GENOMIC DNA]</scope>
    <source>
        <strain evidence="3">h7</strain>
    </source>
</reference>
<dbReference type="CDD" id="cd09917">
    <property type="entry name" value="F-box_SF"/>
    <property type="match status" value="1"/>
</dbReference>